<dbReference type="RefSeq" id="WP_377532315.1">
    <property type="nucleotide sequence ID" value="NZ_JBHTLD010000299.1"/>
</dbReference>
<gene>
    <name evidence="2" type="ORF">ACFQ2O_20195</name>
</gene>
<protein>
    <submittedName>
        <fullName evidence="2">SGNH/GDSL hydrolase family protein</fullName>
    </submittedName>
</protein>
<dbReference type="Gene3D" id="3.40.50.1110">
    <property type="entry name" value="SGNH hydrolase"/>
    <property type="match status" value="1"/>
</dbReference>
<dbReference type="Proteomes" id="UP001597094">
    <property type="component" value="Unassembled WGS sequence"/>
</dbReference>
<dbReference type="InterPro" id="IPR051532">
    <property type="entry name" value="Ester_Hydrolysis_Enzymes"/>
</dbReference>
<feature type="region of interest" description="Disordered" evidence="1">
    <location>
        <begin position="96"/>
        <end position="122"/>
    </location>
</feature>
<dbReference type="InterPro" id="IPR026444">
    <property type="entry name" value="Secre_tail"/>
</dbReference>
<dbReference type="GO" id="GO:0016787">
    <property type="term" value="F:hydrolase activity"/>
    <property type="evidence" value="ECO:0007669"/>
    <property type="project" value="UniProtKB-KW"/>
</dbReference>
<evidence type="ECO:0000313" key="2">
    <source>
        <dbReference type="EMBL" id="MFD1188540.1"/>
    </source>
</evidence>
<sequence length="539" mass="59340">MSLAVSAPVEVQSFVLEARASLVGAVSLKWDSQEESTKYVVQIKNNETGSFINLAEVSSTFYRVVSLEQGKKYTFRIAVPGTDKISNETSINTNPADKVYNIMPMGDSNTQGNSSNDQTPRGSQIAYRKALYDRLLEAERKFKYVGSETTGEVVFNNNDNYIHHAGIGGARDEDWASILEQGFFMWYNSETDKRVYPYPYLEQYSPDLILLHIGTNSVDDSDGASDDINRILTEIDEYELSSGLEVTVVLAQIINQAPITGEGGVIKNKVDIEKTPKFNLQLEKLYKTRLLAGDRIELVNMESDANIIYKNHNEGGDFLDQLHLTGGGYAKMAQVWFDAISPLLAPNAVLPVEIASFNASAASSGEVILNWSTASEEENDRFEVERMQEGQPFKAIGKVAGAGNSNHLLRYTYHDASAPTGEVYYRLRQVDTDGTFTYSKVVSVSLQHAAESSVAYVYPNPTSGSEAIRIFATGFAPGTPVTMRLFDAFGRELFKQEASAASSGNLHTSAQWPTSLSKGLYIVQLASSGSVQKLKFIIK</sequence>
<dbReference type="NCBIfam" id="TIGR04183">
    <property type="entry name" value="Por_Secre_tail"/>
    <property type="match status" value="1"/>
</dbReference>
<dbReference type="InterPro" id="IPR036514">
    <property type="entry name" value="SGNH_hydro_sf"/>
</dbReference>
<dbReference type="PANTHER" id="PTHR30383">
    <property type="entry name" value="THIOESTERASE 1/PROTEASE 1/LYSOPHOSPHOLIPASE L1"/>
    <property type="match status" value="1"/>
</dbReference>
<dbReference type="InterPro" id="IPR013783">
    <property type="entry name" value="Ig-like_fold"/>
</dbReference>
<keyword evidence="3" id="KW-1185">Reference proteome</keyword>
<dbReference type="SUPFAM" id="SSF52266">
    <property type="entry name" value="SGNH hydrolase"/>
    <property type="match status" value="1"/>
</dbReference>
<dbReference type="CDD" id="cd00063">
    <property type="entry name" value="FN3"/>
    <property type="match status" value="1"/>
</dbReference>
<organism evidence="2 3">
    <name type="scientific">Pontibacter rugosus</name>
    <dbReference type="NCBI Taxonomy" id="1745966"/>
    <lineage>
        <taxon>Bacteria</taxon>
        <taxon>Pseudomonadati</taxon>
        <taxon>Bacteroidota</taxon>
        <taxon>Cytophagia</taxon>
        <taxon>Cytophagales</taxon>
        <taxon>Hymenobacteraceae</taxon>
        <taxon>Pontibacter</taxon>
    </lineage>
</organism>
<comment type="caution">
    <text evidence="2">The sequence shown here is derived from an EMBL/GenBank/DDBJ whole genome shotgun (WGS) entry which is preliminary data.</text>
</comment>
<keyword evidence="2" id="KW-0378">Hydrolase</keyword>
<feature type="compositionally biased region" description="Polar residues" evidence="1">
    <location>
        <begin position="107"/>
        <end position="122"/>
    </location>
</feature>
<dbReference type="PANTHER" id="PTHR30383:SF5">
    <property type="entry name" value="SGNH HYDROLASE-TYPE ESTERASE DOMAIN-CONTAINING PROTEIN"/>
    <property type="match status" value="1"/>
</dbReference>
<accession>A0ABW3SY87</accession>
<dbReference type="SUPFAM" id="SSF49265">
    <property type="entry name" value="Fibronectin type III"/>
    <property type="match status" value="1"/>
</dbReference>
<dbReference type="InterPro" id="IPR001087">
    <property type="entry name" value="GDSL"/>
</dbReference>
<name>A0ABW3SY87_9BACT</name>
<reference evidence="3" key="1">
    <citation type="journal article" date="2019" name="Int. J. Syst. Evol. Microbiol.">
        <title>The Global Catalogue of Microorganisms (GCM) 10K type strain sequencing project: providing services to taxonomists for standard genome sequencing and annotation.</title>
        <authorList>
            <consortium name="The Broad Institute Genomics Platform"/>
            <consortium name="The Broad Institute Genome Sequencing Center for Infectious Disease"/>
            <person name="Wu L."/>
            <person name="Ma J."/>
        </authorList>
    </citation>
    <scope>NUCLEOTIDE SEQUENCE [LARGE SCALE GENOMIC DNA]</scope>
    <source>
        <strain evidence="3">JCM 31319</strain>
    </source>
</reference>
<dbReference type="InterPro" id="IPR036116">
    <property type="entry name" value="FN3_sf"/>
</dbReference>
<dbReference type="Gene3D" id="2.60.40.10">
    <property type="entry name" value="Immunoglobulins"/>
    <property type="match status" value="2"/>
</dbReference>
<dbReference type="EMBL" id="JBHTLD010000299">
    <property type="protein sequence ID" value="MFD1188540.1"/>
    <property type="molecule type" value="Genomic_DNA"/>
</dbReference>
<dbReference type="Pfam" id="PF00657">
    <property type="entry name" value="Lipase_GDSL"/>
    <property type="match status" value="1"/>
</dbReference>
<evidence type="ECO:0000256" key="1">
    <source>
        <dbReference type="SAM" id="MobiDB-lite"/>
    </source>
</evidence>
<dbReference type="InterPro" id="IPR003961">
    <property type="entry name" value="FN3_dom"/>
</dbReference>
<proteinExistence type="predicted"/>
<evidence type="ECO:0000313" key="3">
    <source>
        <dbReference type="Proteomes" id="UP001597094"/>
    </source>
</evidence>